<dbReference type="Proteomes" id="UP000001818">
    <property type="component" value="Chromosome"/>
</dbReference>
<evidence type="ECO:0000313" key="1">
    <source>
        <dbReference type="EMBL" id="ABE37976.1"/>
    </source>
</evidence>
<dbReference type="HOGENOM" id="CLU_2809641_0_0_5"/>
<gene>
    <name evidence="1" type="ordered locus">RPD_0738</name>
</gene>
<dbReference type="STRING" id="316057.RPD_0738"/>
<sequence>MAMLTYEDHPIDALIGPAASVEQRAETAPDDDVEERWLQSLPLPRRLFARFYRALRKLQPMFPPMSCC</sequence>
<organism evidence="1 2">
    <name type="scientific">Rhodopseudomonas palustris (strain BisB5)</name>
    <dbReference type="NCBI Taxonomy" id="316057"/>
    <lineage>
        <taxon>Bacteria</taxon>
        <taxon>Pseudomonadati</taxon>
        <taxon>Pseudomonadota</taxon>
        <taxon>Alphaproteobacteria</taxon>
        <taxon>Hyphomicrobiales</taxon>
        <taxon>Nitrobacteraceae</taxon>
        <taxon>Rhodopseudomonas</taxon>
    </lineage>
</organism>
<dbReference type="KEGG" id="rpd:RPD_0738"/>
<name>Q13D63_RHOPS</name>
<proteinExistence type="predicted"/>
<reference evidence="1 2" key="1">
    <citation type="submission" date="2006-03" db="EMBL/GenBank/DDBJ databases">
        <title>Complete sequence of Rhodopseudomonas palustris BisB5.</title>
        <authorList>
            <consortium name="US DOE Joint Genome Institute"/>
            <person name="Copeland A."/>
            <person name="Lucas S."/>
            <person name="Lapidus A."/>
            <person name="Barry K."/>
            <person name="Detter J.C."/>
            <person name="Glavina del Rio T."/>
            <person name="Hammon N."/>
            <person name="Israni S."/>
            <person name="Dalin E."/>
            <person name="Tice H."/>
            <person name="Pitluck S."/>
            <person name="Chain P."/>
            <person name="Malfatti S."/>
            <person name="Shin M."/>
            <person name="Vergez L."/>
            <person name="Schmutz J."/>
            <person name="Larimer F."/>
            <person name="Land M."/>
            <person name="Hauser L."/>
            <person name="Pelletier D.A."/>
            <person name="Kyrpides N."/>
            <person name="Lykidis A."/>
            <person name="Oda Y."/>
            <person name="Harwood C.S."/>
            <person name="Richardson P."/>
        </authorList>
    </citation>
    <scope>NUCLEOTIDE SEQUENCE [LARGE SCALE GENOMIC DNA]</scope>
    <source>
        <strain evidence="1 2">BisB5</strain>
    </source>
</reference>
<dbReference type="EMBL" id="CP000283">
    <property type="protein sequence ID" value="ABE37976.1"/>
    <property type="molecule type" value="Genomic_DNA"/>
</dbReference>
<protein>
    <submittedName>
        <fullName evidence="1">Uncharacterized protein</fullName>
    </submittedName>
</protein>
<dbReference type="BioCyc" id="RPAL316057:RPD_RS03765-MONOMER"/>
<dbReference type="AlphaFoldDB" id="Q13D63"/>
<evidence type="ECO:0000313" key="2">
    <source>
        <dbReference type="Proteomes" id="UP000001818"/>
    </source>
</evidence>
<accession>Q13D63</accession>